<organism evidence="1 2">
    <name type="scientific">Paenibacillus terreus</name>
    <dbReference type="NCBI Taxonomy" id="1387834"/>
    <lineage>
        <taxon>Bacteria</taxon>
        <taxon>Bacillati</taxon>
        <taxon>Bacillota</taxon>
        <taxon>Bacilli</taxon>
        <taxon>Bacillales</taxon>
        <taxon>Paenibacillaceae</taxon>
        <taxon>Paenibacillus</taxon>
    </lineage>
</organism>
<comment type="caution">
    <text evidence="1">The sequence shown here is derived from an EMBL/GenBank/DDBJ whole genome shotgun (WGS) entry which is preliminary data.</text>
</comment>
<gene>
    <name evidence="1" type="ORF">ACE3NQ_17420</name>
</gene>
<evidence type="ECO:0008006" key="3">
    <source>
        <dbReference type="Google" id="ProtNLM"/>
    </source>
</evidence>
<accession>A0ABV5BAH9</accession>
<evidence type="ECO:0000313" key="2">
    <source>
        <dbReference type="Proteomes" id="UP001580407"/>
    </source>
</evidence>
<dbReference type="RefSeq" id="WP_375526446.1">
    <property type="nucleotide sequence ID" value="NZ_JBHILM010000019.1"/>
</dbReference>
<dbReference type="Proteomes" id="UP001580407">
    <property type="component" value="Unassembled WGS sequence"/>
</dbReference>
<evidence type="ECO:0000313" key="1">
    <source>
        <dbReference type="EMBL" id="MFB5682700.1"/>
    </source>
</evidence>
<proteinExistence type="predicted"/>
<reference evidence="1 2" key="1">
    <citation type="submission" date="2024-09" db="EMBL/GenBank/DDBJ databases">
        <authorList>
            <person name="Ruan L."/>
        </authorList>
    </citation>
    <scope>NUCLEOTIDE SEQUENCE [LARGE SCALE GENOMIC DNA]</scope>
    <source>
        <strain evidence="1 2">D33</strain>
    </source>
</reference>
<keyword evidence="2" id="KW-1185">Reference proteome</keyword>
<name>A0ABV5BAH9_9BACL</name>
<dbReference type="EMBL" id="JBHILM010000019">
    <property type="protein sequence ID" value="MFB5682700.1"/>
    <property type="molecule type" value="Genomic_DNA"/>
</dbReference>
<sequence>MKNRGRSTITFSLVHKDSGKLYITKTVGAGKSLDWNNLDSFPQGLRSGDYEIQWRAGGDIVHVSAWGAPSRYPSKIE</sequence>
<protein>
    <recommendedName>
        <fullName evidence="3">FlgD Ig-like domain-containing protein</fullName>
    </recommendedName>
</protein>